<accession>D2VZE2</accession>
<organism evidence="7">
    <name type="scientific">Naegleria gruberi</name>
    <name type="common">Amoeba</name>
    <dbReference type="NCBI Taxonomy" id="5762"/>
    <lineage>
        <taxon>Eukaryota</taxon>
        <taxon>Discoba</taxon>
        <taxon>Heterolobosea</taxon>
        <taxon>Tetramitia</taxon>
        <taxon>Eutetramitia</taxon>
        <taxon>Vahlkampfiidae</taxon>
        <taxon>Naegleria</taxon>
    </lineage>
</organism>
<dbReference type="SMART" id="SM00181">
    <property type="entry name" value="EGF"/>
    <property type="match status" value="4"/>
</dbReference>
<keyword evidence="1 2" id="KW-1015">Disulfide bond</keyword>
<dbReference type="Proteomes" id="UP000006671">
    <property type="component" value="Unassembled WGS sequence"/>
</dbReference>
<keyword evidence="4" id="KW-0812">Transmembrane</keyword>
<dbReference type="EMBL" id="GG738914">
    <property type="protein sequence ID" value="EFC37830.1"/>
    <property type="molecule type" value="Genomic_DNA"/>
</dbReference>
<dbReference type="KEGG" id="ngr:NAEGRDRAFT_53474"/>
<dbReference type="OrthoDB" id="283575at2759"/>
<comment type="caution">
    <text evidence="2">Lacks conserved residue(s) required for the propagation of feature annotation.</text>
</comment>
<feature type="domain" description="EGF-like" evidence="5">
    <location>
        <begin position="1046"/>
        <end position="1079"/>
    </location>
</feature>
<dbReference type="GeneID" id="8857706"/>
<dbReference type="InParanoid" id="D2VZE2"/>
<feature type="transmembrane region" description="Helical" evidence="4">
    <location>
        <begin position="2418"/>
        <end position="2447"/>
    </location>
</feature>
<dbReference type="RefSeq" id="XP_002670574.1">
    <property type="nucleotide sequence ID" value="XM_002670528.1"/>
</dbReference>
<gene>
    <name evidence="6" type="ORF">NAEGRDRAFT_53474</name>
</gene>
<feature type="disulfide bond" evidence="2">
    <location>
        <begin position="1069"/>
        <end position="1078"/>
    </location>
</feature>
<keyword evidence="4" id="KW-0472">Membrane</keyword>
<dbReference type="InterPro" id="IPR013111">
    <property type="entry name" value="EGF_extracell"/>
</dbReference>
<dbReference type="Pfam" id="PF07974">
    <property type="entry name" value="EGF_2"/>
    <property type="match status" value="1"/>
</dbReference>
<keyword evidence="4" id="KW-1133">Transmembrane helix</keyword>
<reference evidence="6 7" key="1">
    <citation type="journal article" date="2010" name="Cell">
        <title>The genome of Naegleria gruberi illuminates early eukaryotic versatility.</title>
        <authorList>
            <person name="Fritz-Laylin L.K."/>
            <person name="Prochnik S.E."/>
            <person name="Ginger M.L."/>
            <person name="Dacks J.B."/>
            <person name="Carpenter M.L."/>
            <person name="Field M.C."/>
            <person name="Kuo A."/>
            <person name="Paredez A."/>
            <person name="Chapman J."/>
            <person name="Pham J."/>
            <person name="Shu S."/>
            <person name="Neupane R."/>
            <person name="Cipriano M."/>
            <person name="Mancuso J."/>
            <person name="Tu H."/>
            <person name="Salamov A."/>
            <person name="Lindquist E."/>
            <person name="Shapiro H."/>
            <person name="Lucas S."/>
            <person name="Grigoriev I.V."/>
            <person name="Cande W.Z."/>
            <person name="Fulton C."/>
            <person name="Rokhsar D.S."/>
            <person name="Dawson S.C."/>
        </authorList>
    </citation>
    <scope>NUCLEOTIDE SEQUENCE [LARGE SCALE GENOMIC DNA]</scope>
    <source>
        <strain evidence="6 7">NEG-M</strain>
    </source>
</reference>
<evidence type="ECO:0000256" key="4">
    <source>
        <dbReference type="SAM" id="Phobius"/>
    </source>
</evidence>
<keyword evidence="7" id="KW-1185">Reference proteome</keyword>
<dbReference type="eggNOG" id="KOG1225">
    <property type="taxonomic scope" value="Eukaryota"/>
</dbReference>
<dbReference type="Gene3D" id="2.170.300.10">
    <property type="entry name" value="Tie2 ligand-binding domain superfamily"/>
    <property type="match status" value="1"/>
</dbReference>
<evidence type="ECO:0000256" key="3">
    <source>
        <dbReference type="SAM" id="MobiDB-lite"/>
    </source>
</evidence>
<evidence type="ECO:0000259" key="5">
    <source>
        <dbReference type="PROSITE" id="PS50026"/>
    </source>
</evidence>
<dbReference type="PROSITE" id="PS50026">
    <property type="entry name" value="EGF_3"/>
    <property type="match status" value="1"/>
</dbReference>
<dbReference type="InterPro" id="IPR000742">
    <property type="entry name" value="EGF"/>
</dbReference>
<proteinExistence type="predicted"/>
<dbReference type="Gene3D" id="2.10.25.10">
    <property type="entry name" value="Laminin"/>
    <property type="match status" value="1"/>
</dbReference>
<dbReference type="VEuPathDB" id="AmoebaDB:NAEGRDRAFT_53474"/>
<dbReference type="SUPFAM" id="SSF101898">
    <property type="entry name" value="NHL repeat"/>
    <property type="match status" value="1"/>
</dbReference>
<evidence type="ECO:0000313" key="7">
    <source>
        <dbReference type="Proteomes" id="UP000006671"/>
    </source>
</evidence>
<sequence>MMMIKAPSLCAPSPLFFKALLVAVAASLCCCCILLLQTCMVEAIPNYLSTKKAIVNPVDFKTASPLPYNLVSITPTEICIMEGGDVVFRDGTILRRYFEANKTVSIYLGKGTSSSDGVDTTQVSATVKYLTTSLTGECTYVDSSFKLRVISKVDNRVRTVASFQFSVVSFTYDEMGNVYTIEVNKIRKLNTTGSIVTIAGSNAVSTTIPVDGSIASSTDIKTPTSILASNGTVYFTISINNIYVIMKIENGRFYKVSGLKDSCTFNVTYDGFATNACLNSPKLMAVIDSEIYFSDDTIIRKISKDGRIVLLFGVGESLDFTRTDQTLQNVSLPSIKGMKIVPKENYFTYYISFSGNIVKANQDSKIKTIVGKLAIDFSYSTYSYGFQFVLGLKPIKTYRNGDIILFSTDKKSIFRLSERTGLLNPLITFEMPISEVVTDKKTWEDLYIVNSVADANGNANCFINKFNIYTKSLKLIAGNISGTNGYQYDGQSSLDISIINLMYIQYLNNSIYYSDNKFRIIQVSLSDLTIKCVLGVGYSQGMSLSGLNSDAMNVEFDSLHQITSNPKNGNLILRTKYLISYIDNQNKVRPLVGKKEDSPDFTDFPAPADDIVTGLEDQPMGFHPISNNLFFVYKNYLLEYVNSTFVRKVLNTTNTIDDITFRKSTGHIYYSSGYSIFDYDPQTDSNLKVLTESGTMYLCMMSDDTTIAYSVKDSYRLTKYNLVTRLTTSISLSLIPPPGTFTYTFLVQAILCTENNEILVAFERKGGVSTAYGILQVSSSNIFKPIYEMPFKPLSITLRNGTLIISSNQGVYKTNTTLIAGKAKKIPIENHPISTNGWTIDSNGDIYFVKLSNRNLIKKAVRADGFVIDVIGNGTVDSETAFTTSSNSHLSDFVGGSYYGEVVPYFWYSPSEDKYFTNSNLKSFSIGTSSFTKDEDILFSNSNGIYIYNVVCERDRYGYCLQNFTCFGIFYNNDASCSGRGDCTLNDFCECYDNYYAEDCSLTTCFGIMSNQSNVCNGHGECVDFNSCKCKDNHYGEDCSVISCFDFPSTDANVCNGNGTCVGKDLCDCNQNYFGVNCNETAGNNQNLNVSNFGNDTSISNNSSANNYTSFDNSTNSNLTIFNNSSLDLNNSTNQNSSILSNTTNVDNSSNFTNLSNNTAFNSTSNCTIGVYCNNTIGSSNGTVSNNRSVDNSTFTNTTNFNNSYNNATTGIDNNSTSISNTTVDASNSTTVWNNTINNVTNSNVNGTNLNNTMSTNSTVYNNNNTIANSTVFNSTISNNSTLNKNSTSSVNSTINNSTSSNVNNSTTSTTNSTSTISTSPPISFCFGHEANDSRVCSGHGNCFSNDSCQCNSLYEGVSCENKKVSCFGILQSNAIVCSGHGSCLSEDYCQCESGYFGSRCFLSVSSQPKFNSLGNTLEFHFNTSIVISNGVLECSKVVNEKSFSQLGKNPSCYWKDGNFFIELGGQYSIIPYSNISLIINGLDIIYTPIPRYISLLLLPSNNPVKPIINISFKNTISPCEQIAIDASGSYCGDLKPVKFIWSIESSPDSNFNLQQVSFGDFNSTLTSNSISISGSYVFGLIAESSLSGARSEKKFIEIIKSIVPNPTLSLLTNKMSLTNIEKGSLPIIVKKSIELPSCYFDNREFDYIWEKLSGPSTINYQIDSNNDLVITEILSNGDESYSFGVKAISKFNPNSNATLLIPLSSKSRDLLLNIYVSSLNTNQADVIVENSDPDNIDSVSDSWNWSCFDRVSNQACQDSTISNILTHYAITKSSTCQIPKGSLSKVSLTLSIQKGLRSISKSLDIDYPNTELLIPPVISLISVYPNRFKVLKDEVLSLQLSVILGGDEKQTDEEDMIREWSINGNSLTNSMISKMSTQPSKSSSLILSLLELLEDGEYEIEFQVSDRRNNLSSRFSYKFKIVKSPKSCLCYINPSYGYALETEFSFSCPGCQNAEQSIDFVFGFIDDKSGTKIPLYNLGEKFASYLPSPFSSNVMDTFVDIVDLDTGASVEFIKSVEVKTPTASSMLQIKNKVKVWQLKAASLLPSDSAKLVFNSATISRTSELMISNLITSRKLAENEAGIAYELRDEMLDSMILGLNQRNPLELISDIHFRVYSFGLESLASNCDSINSLPFEKLFNLTEKLMVMAAKNTKFRVAEGVEKLCSSLFNNIIRLTGDSKLQDTYRVLDSIKIFSNVLMRSYYVGQKDYSVNLSHYSTVSLLSYKNQQVKKLMTSDGGNSSLVFDAIDTSVSNRLVLEASFFSVTDHLGVYYSLKQVSNVQTIKISDLEEIETKTTFKSLSKIVSVEKKFTADITFSFNLGNEYNFSNINVKNTFESTSDNIEQRTSVFSTIECVLIDNIISLTSNHTCSTTISAPVIYCNCSKSVTSLIVVEKTISNSTITQLEHETSISPRTSSNLALYGLFGLFGLLVVCCCGIMIVIISILIVRCLRRKKRTFEKSKPQDVELMTV</sequence>
<dbReference type="SUPFAM" id="SSF63829">
    <property type="entry name" value="Calcium-dependent phosphotriesterase"/>
    <property type="match status" value="1"/>
</dbReference>
<name>D2VZE2_NAEGR</name>
<evidence type="ECO:0000256" key="2">
    <source>
        <dbReference type="PROSITE-ProRule" id="PRU00076"/>
    </source>
</evidence>
<keyword evidence="2" id="KW-0245">EGF-like domain</keyword>
<protein>
    <submittedName>
        <fullName evidence="6">Predicted protein</fullName>
    </submittedName>
</protein>
<dbReference type="PROSITE" id="PS00022">
    <property type="entry name" value="EGF_1"/>
    <property type="match status" value="4"/>
</dbReference>
<evidence type="ECO:0000256" key="1">
    <source>
        <dbReference type="ARBA" id="ARBA00023157"/>
    </source>
</evidence>
<dbReference type="PROSITE" id="PS01186">
    <property type="entry name" value="EGF_2"/>
    <property type="match status" value="1"/>
</dbReference>
<feature type="region of interest" description="Disordered" evidence="3">
    <location>
        <begin position="1286"/>
        <end position="1315"/>
    </location>
</feature>
<evidence type="ECO:0000313" key="6">
    <source>
        <dbReference type="EMBL" id="EFC37830.1"/>
    </source>
</evidence>